<name>B8IIK7_METNO</name>
<gene>
    <name evidence="2" type="ordered locus">Mnod_5038</name>
</gene>
<proteinExistence type="predicted"/>
<dbReference type="Proteomes" id="UP000008207">
    <property type="component" value="Chromosome"/>
</dbReference>
<organism evidence="2 3">
    <name type="scientific">Methylobacterium nodulans (strain LMG 21967 / CNCM I-2342 / ORS 2060)</name>
    <dbReference type="NCBI Taxonomy" id="460265"/>
    <lineage>
        <taxon>Bacteria</taxon>
        <taxon>Pseudomonadati</taxon>
        <taxon>Pseudomonadota</taxon>
        <taxon>Alphaproteobacteria</taxon>
        <taxon>Hyphomicrobiales</taxon>
        <taxon>Methylobacteriaceae</taxon>
        <taxon>Methylobacterium</taxon>
    </lineage>
</organism>
<dbReference type="RefSeq" id="WP_015931507.1">
    <property type="nucleotide sequence ID" value="NC_011894.1"/>
</dbReference>
<feature type="transmembrane region" description="Helical" evidence="1">
    <location>
        <begin position="12"/>
        <end position="32"/>
    </location>
</feature>
<accession>B8IIK7</accession>
<dbReference type="KEGG" id="mno:Mnod_5038"/>
<dbReference type="STRING" id="460265.Mnod_5038"/>
<keyword evidence="1" id="KW-1133">Transmembrane helix</keyword>
<keyword evidence="1" id="KW-0812">Transmembrane</keyword>
<dbReference type="HOGENOM" id="CLU_2012603_0_0_5"/>
<reference evidence="2 3" key="1">
    <citation type="submission" date="2009-01" db="EMBL/GenBank/DDBJ databases">
        <title>Complete sequence of chromosome of Methylobacterium nodulans ORS 2060.</title>
        <authorList>
            <consortium name="US DOE Joint Genome Institute"/>
            <person name="Lucas S."/>
            <person name="Copeland A."/>
            <person name="Lapidus A."/>
            <person name="Glavina del Rio T."/>
            <person name="Dalin E."/>
            <person name="Tice H."/>
            <person name="Bruce D."/>
            <person name="Goodwin L."/>
            <person name="Pitluck S."/>
            <person name="Sims D."/>
            <person name="Brettin T."/>
            <person name="Detter J.C."/>
            <person name="Han C."/>
            <person name="Larimer F."/>
            <person name="Land M."/>
            <person name="Hauser L."/>
            <person name="Kyrpides N."/>
            <person name="Ivanova N."/>
            <person name="Marx C.J."/>
            <person name="Richardson P."/>
        </authorList>
    </citation>
    <scope>NUCLEOTIDE SEQUENCE [LARGE SCALE GENOMIC DNA]</scope>
    <source>
        <strain evidence="3">LMG 21967 / CNCM I-2342 / ORS 2060</strain>
    </source>
</reference>
<dbReference type="eggNOG" id="ENOG5030WC7">
    <property type="taxonomic scope" value="Bacteria"/>
</dbReference>
<evidence type="ECO:0000313" key="3">
    <source>
        <dbReference type="Proteomes" id="UP000008207"/>
    </source>
</evidence>
<dbReference type="AlphaFoldDB" id="B8IIK7"/>
<evidence type="ECO:0000256" key="1">
    <source>
        <dbReference type="SAM" id="Phobius"/>
    </source>
</evidence>
<dbReference type="EMBL" id="CP001349">
    <property type="protein sequence ID" value="ACL59884.1"/>
    <property type="molecule type" value="Genomic_DNA"/>
</dbReference>
<keyword evidence="3" id="KW-1185">Reference proteome</keyword>
<protein>
    <submittedName>
        <fullName evidence="2">Uncharacterized protein</fullName>
    </submittedName>
</protein>
<keyword evidence="1" id="KW-0472">Membrane</keyword>
<sequence>MSPEAKELFDYLLAFAGPGAAGGIILAMFGWLKARAEKPHLAPPSVGGEGLAQIGGMVMGERTARELIDGLHAVAASYDRCTLVREAEMAMRKRHREEIHEERRQTVDAIRSLADRIRDVRLN</sequence>
<dbReference type="OrthoDB" id="8009276at2"/>
<evidence type="ECO:0000313" key="2">
    <source>
        <dbReference type="EMBL" id="ACL59884.1"/>
    </source>
</evidence>